<protein>
    <submittedName>
        <fullName evidence="1">Uncharacterized protein</fullName>
    </submittedName>
</protein>
<accession>A0A9W7ZRR8</accession>
<comment type="caution">
    <text evidence="1">The sequence shown here is derived from an EMBL/GenBank/DDBJ whole genome shotgun (WGS) entry which is preliminary data.</text>
</comment>
<dbReference type="EMBL" id="JANBPU010000445">
    <property type="protein sequence ID" value="KAJ1911475.1"/>
    <property type="molecule type" value="Genomic_DNA"/>
</dbReference>
<gene>
    <name evidence="1" type="ORF">H4219_005929</name>
</gene>
<dbReference type="AlphaFoldDB" id="A0A9W7ZRR8"/>
<proteinExistence type="predicted"/>
<reference evidence="1" key="1">
    <citation type="submission" date="2022-07" db="EMBL/GenBank/DDBJ databases">
        <title>Phylogenomic reconstructions and comparative analyses of Kickxellomycotina fungi.</title>
        <authorList>
            <person name="Reynolds N.K."/>
            <person name="Stajich J.E."/>
            <person name="Barry K."/>
            <person name="Grigoriev I.V."/>
            <person name="Crous P."/>
            <person name="Smith M.E."/>
        </authorList>
    </citation>
    <scope>NUCLEOTIDE SEQUENCE</scope>
    <source>
        <strain evidence="1">NBRC 100468</strain>
    </source>
</reference>
<dbReference type="Proteomes" id="UP001150538">
    <property type="component" value="Unassembled WGS sequence"/>
</dbReference>
<name>A0A9W7ZRR8_9FUNG</name>
<feature type="non-terminal residue" evidence="1">
    <location>
        <position position="1"/>
    </location>
</feature>
<evidence type="ECO:0000313" key="1">
    <source>
        <dbReference type="EMBL" id="KAJ1911475.1"/>
    </source>
</evidence>
<evidence type="ECO:0000313" key="2">
    <source>
        <dbReference type="Proteomes" id="UP001150538"/>
    </source>
</evidence>
<sequence length="105" mass="11754">KISRMGTIVSLVTREEMDNFGYLRMVEVTPGVQAPINTVVYFCYLTMDASIQYVTSSIREKNGIVVTLDSEIAPTAEANPGKKIFFVYRKEPNTGRNGSETRINI</sequence>
<keyword evidence="2" id="KW-1185">Reference proteome</keyword>
<organism evidence="1 2">
    <name type="scientific">Mycoemilia scoparia</name>
    <dbReference type="NCBI Taxonomy" id="417184"/>
    <lineage>
        <taxon>Eukaryota</taxon>
        <taxon>Fungi</taxon>
        <taxon>Fungi incertae sedis</taxon>
        <taxon>Zoopagomycota</taxon>
        <taxon>Kickxellomycotina</taxon>
        <taxon>Kickxellomycetes</taxon>
        <taxon>Kickxellales</taxon>
        <taxon>Kickxellaceae</taxon>
        <taxon>Mycoemilia</taxon>
    </lineage>
</organism>